<name>A0A814UJ00_9BILA</name>
<dbReference type="Proteomes" id="UP000681722">
    <property type="component" value="Unassembled WGS sequence"/>
</dbReference>
<evidence type="ECO:0000313" key="5">
    <source>
        <dbReference type="Proteomes" id="UP000663829"/>
    </source>
</evidence>
<evidence type="ECO:0000313" key="1">
    <source>
        <dbReference type="EMBL" id="CAF0932700.1"/>
    </source>
</evidence>
<dbReference type="EMBL" id="CAJOBA010004293">
    <property type="protein sequence ID" value="CAF3708806.1"/>
    <property type="molecule type" value="Genomic_DNA"/>
</dbReference>
<dbReference type="EMBL" id="CAJOBC010007664">
    <property type="protein sequence ID" value="CAF3939315.1"/>
    <property type="molecule type" value="Genomic_DNA"/>
</dbReference>
<dbReference type="Proteomes" id="UP000663829">
    <property type="component" value="Unassembled WGS sequence"/>
</dbReference>
<evidence type="ECO:0000313" key="3">
    <source>
        <dbReference type="EMBL" id="CAF3708806.1"/>
    </source>
</evidence>
<keyword evidence="5" id="KW-1185">Reference proteome</keyword>
<dbReference type="AlphaFoldDB" id="A0A814UJ00"/>
<dbReference type="EMBL" id="CAJNOK010004291">
    <property type="protein sequence ID" value="CAF0932700.1"/>
    <property type="molecule type" value="Genomic_DNA"/>
</dbReference>
<dbReference type="Proteomes" id="UP000677228">
    <property type="component" value="Unassembled WGS sequence"/>
</dbReference>
<protein>
    <submittedName>
        <fullName evidence="2">Uncharacterized protein</fullName>
    </submittedName>
</protein>
<evidence type="ECO:0000313" key="2">
    <source>
        <dbReference type="EMBL" id="CAF1175315.1"/>
    </source>
</evidence>
<accession>A0A814UJ00</accession>
<dbReference type="Proteomes" id="UP000682733">
    <property type="component" value="Unassembled WGS sequence"/>
</dbReference>
<proteinExistence type="predicted"/>
<evidence type="ECO:0000313" key="4">
    <source>
        <dbReference type="EMBL" id="CAF3939315.1"/>
    </source>
</evidence>
<comment type="caution">
    <text evidence="2">The sequence shown here is derived from an EMBL/GenBank/DDBJ whole genome shotgun (WGS) entry which is preliminary data.</text>
</comment>
<reference evidence="2" key="1">
    <citation type="submission" date="2021-02" db="EMBL/GenBank/DDBJ databases">
        <authorList>
            <person name="Nowell W R."/>
        </authorList>
    </citation>
    <scope>NUCLEOTIDE SEQUENCE</scope>
</reference>
<gene>
    <name evidence="2" type="ORF">GPM918_LOCUS22408</name>
    <name evidence="1" type="ORF">OVA965_LOCUS11219</name>
    <name evidence="4" type="ORF">SRO942_LOCUS22406</name>
    <name evidence="3" type="ORF">TMI583_LOCUS11216</name>
</gene>
<organism evidence="2 5">
    <name type="scientific">Didymodactylos carnosus</name>
    <dbReference type="NCBI Taxonomy" id="1234261"/>
    <lineage>
        <taxon>Eukaryota</taxon>
        <taxon>Metazoa</taxon>
        <taxon>Spiralia</taxon>
        <taxon>Gnathifera</taxon>
        <taxon>Rotifera</taxon>
        <taxon>Eurotatoria</taxon>
        <taxon>Bdelloidea</taxon>
        <taxon>Philodinida</taxon>
        <taxon>Philodinidae</taxon>
        <taxon>Didymodactylos</taxon>
    </lineage>
</organism>
<dbReference type="EMBL" id="CAJNOQ010007664">
    <property type="protein sequence ID" value="CAF1175315.1"/>
    <property type="molecule type" value="Genomic_DNA"/>
</dbReference>
<sequence length="135" mass="15912">MSRKSWIFETLCKSPTDLDTIVEQYELTKFRTEYTSGGVKYRYRCASYKKFPSCAMQILAKQLSITDVDTFEISKFSKHCHEKRALTTRAPSPIRDDVKTYDEQEDDQKKQVLLYYVEHRLLFVVNTQAYSDVNI</sequence>